<dbReference type="PANTHER" id="PTHR34202">
    <property type="entry name" value="UPF0548 PROTEIN"/>
    <property type="match status" value="1"/>
</dbReference>
<dbReference type="EMBL" id="JAGIOL010000001">
    <property type="protein sequence ID" value="MBP2435651.1"/>
    <property type="molecule type" value="Genomic_DNA"/>
</dbReference>
<evidence type="ECO:0000313" key="2">
    <source>
        <dbReference type="EMBL" id="MBP2435651.1"/>
    </source>
</evidence>
<name>A0ABS4ZEE6_9MICO</name>
<proteinExistence type="predicted"/>
<feature type="domain" description="DUF1990" evidence="1">
    <location>
        <begin position="109"/>
        <end position="206"/>
    </location>
</feature>
<dbReference type="PANTHER" id="PTHR34202:SF1">
    <property type="entry name" value="UPF0548 PROTEIN"/>
    <property type="match status" value="1"/>
</dbReference>
<reference evidence="2 3" key="1">
    <citation type="submission" date="2021-03" db="EMBL/GenBank/DDBJ databases">
        <title>Sequencing the genomes of 1000 actinobacteria strains.</title>
        <authorList>
            <person name="Klenk H.-P."/>
        </authorList>
    </citation>
    <scope>NUCLEOTIDE SEQUENCE [LARGE SCALE GENOMIC DNA]</scope>
    <source>
        <strain evidence="2 3">DSM 24221</strain>
    </source>
</reference>
<evidence type="ECO:0000259" key="1">
    <source>
        <dbReference type="Pfam" id="PF09348"/>
    </source>
</evidence>
<gene>
    <name evidence="2" type="ORF">JOF34_000237</name>
</gene>
<dbReference type="Pfam" id="PF09348">
    <property type="entry name" value="DUF1990"/>
    <property type="match status" value="1"/>
</dbReference>
<comment type="caution">
    <text evidence="2">The sequence shown here is derived from an EMBL/GenBank/DDBJ whole genome shotgun (WGS) entry which is preliminary data.</text>
</comment>
<sequence length="213" mass="23663">MRRATFRDQTVDYAAVGASQAADLLQYPPEKSIPAADQWRIGSGEERFRKAIDDILSWRVLTGAGLELSDVRPAAGPGYTGVSFDEEGKPIAPSQLEDSQRFTEDGVPYVAPGATAHVVGRARGKRTDGDYRVIFLAEESRRVAFALGTVDATLVSGEVQFSVEWRLNDEVWFEVRAFDIPVAAAYRTFRQLVRRRRRALNAAYHRAVSPLFA</sequence>
<accession>A0ABS4ZEE6</accession>
<organism evidence="2 3">
    <name type="scientific">Microbacterium amylolyticum</name>
    <dbReference type="NCBI Taxonomy" id="936337"/>
    <lineage>
        <taxon>Bacteria</taxon>
        <taxon>Bacillati</taxon>
        <taxon>Actinomycetota</taxon>
        <taxon>Actinomycetes</taxon>
        <taxon>Micrococcales</taxon>
        <taxon>Microbacteriaceae</taxon>
        <taxon>Microbacterium</taxon>
    </lineage>
</organism>
<dbReference type="Proteomes" id="UP001519362">
    <property type="component" value="Unassembled WGS sequence"/>
</dbReference>
<dbReference type="RefSeq" id="WP_165132279.1">
    <property type="nucleotide sequence ID" value="NZ_CP049253.1"/>
</dbReference>
<evidence type="ECO:0000313" key="3">
    <source>
        <dbReference type="Proteomes" id="UP001519362"/>
    </source>
</evidence>
<protein>
    <submittedName>
        <fullName evidence="2">Uncharacterized protein (UPF0548 family)</fullName>
    </submittedName>
</protein>
<keyword evidence="3" id="KW-1185">Reference proteome</keyword>
<dbReference type="InterPro" id="IPR018960">
    <property type="entry name" value="DUF1990"/>
</dbReference>